<keyword evidence="2" id="KW-1185">Reference proteome</keyword>
<comment type="caution">
    <text evidence="1">The sequence shown here is derived from an EMBL/GenBank/DDBJ whole genome shotgun (WGS) entry which is preliminary data.</text>
</comment>
<organism evidence="1 2">
    <name type="scientific">Vibrio inusitatus NBRC 102082</name>
    <dbReference type="NCBI Taxonomy" id="1219070"/>
    <lineage>
        <taxon>Bacteria</taxon>
        <taxon>Pseudomonadati</taxon>
        <taxon>Pseudomonadota</taxon>
        <taxon>Gammaproteobacteria</taxon>
        <taxon>Vibrionales</taxon>
        <taxon>Vibrionaceae</taxon>
        <taxon>Vibrio</taxon>
    </lineage>
</organism>
<dbReference type="InterPro" id="IPR021811">
    <property type="entry name" value="DUF3389"/>
</dbReference>
<evidence type="ECO:0000313" key="1">
    <source>
        <dbReference type="EMBL" id="GEA52207.1"/>
    </source>
</evidence>
<dbReference type="Pfam" id="PF11869">
    <property type="entry name" value="DUF3389"/>
    <property type="match status" value="1"/>
</dbReference>
<evidence type="ECO:0000313" key="2">
    <source>
        <dbReference type="Proteomes" id="UP000318717"/>
    </source>
</evidence>
<dbReference type="RefSeq" id="WP_141346661.1">
    <property type="nucleotide sequence ID" value="NZ_BJLF01000017.1"/>
</dbReference>
<dbReference type="AlphaFoldDB" id="A0A4Y3HYM1"/>
<dbReference type="OrthoDB" id="6271555at2"/>
<accession>A0A4Y3HYM1</accession>
<keyword evidence="1" id="KW-0762">Sugar transport</keyword>
<dbReference type="EMBL" id="BJLF01000017">
    <property type="protein sequence ID" value="GEA52207.1"/>
    <property type="molecule type" value="Genomic_DNA"/>
</dbReference>
<reference evidence="1 2" key="1">
    <citation type="submission" date="2019-06" db="EMBL/GenBank/DDBJ databases">
        <title>Whole genome shotgun sequence of Vibrio inusitatus NBRC 102082.</title>
        <authorList>
            <person name="Hosoyama A."/>
            <person name="Uohara A."/>
            <person name="Ohji S."/>
            <person name="Ichikawa N."/>
        </authorList>
    </citation>
    <scope>NUCLEOTIDE SEQUENCE [LARGE SCALE GENOMIC DNA]</scope>
    <source>
        <strain evidence="1 2">NBRC 102082</strain>
    </source>
</reference>
<protein>
    <submittedName>
        <fullName evidence="1">PTS sugar transporter subunit IIA</fullName>
    </submittedName>
</protein>
<name>A0A4Y3HYM1_9VIBR</name>
<dbReference type="Proteomes" id="UP000318717">
    <property type="component" value="Unassembled WGS sequence"/>
</dbReference>
<proteinExistence type="predicted"/>
<keyword evidence="1" id="KW-0813">Transport</keyword>
<gene>
    <name evidence="1" type="ORF">VIN01S_30110</name>
</gene>
<sequence length="73" mass="8131">MTLDFELGKIIVNAHEIMIRLDGDHRLTFQAQTDAVQLMGPVLVILDAQSRFSIKLPSEIIEEISQVTGIPIT</sequence>